<dbReference type="EMBL" id="KZ502537">
    <property type="protein sequence ID" value="PKU77037.1"/>
    <property type="molecule type" value="Genomic_DNA"/>
</dbReference>
<dbReference type="PROSITE" id="PS50013">
    <property type="entry name" value="CHROMO_2"/>
    <property type="match status" value="1"/>
</dbReference>
<dbReference type="InterPro" id="IPR056924">
    <property type="entry name" value="SH3_Tf2-1"/>
</dbReference>
<gene>
    <name evidence="2" type="ORF">MA16_Dca001643</name>
</gene>
<dbReference type="Gene3D" id="2.40.50.40">
    <property type="match status" value="1"/>
</dbReference>
<sequence>MSPRNRTSESAFAFSSHLHELHNEIKKKIEQNNTNYKIHADKKKRFKEFKVGDFVMVRIRPERFPSGSVKKLHARSVRPFKIISKVNNNAYVLELLEGFNMNPTFNIEDIVAFEGPNFNPNNPLYNEPCETPPSEIPSLHPLPNLPHLPRAEKIETILDDEIISIKDGGRQRYLVHWEGTPETEDTWIDREEL</sequence>
<dbReference type="InterPro" id="IPR000953">
    <property type="entry name" value="Chromo/chromo_shadow_dom"/>
</dbReference>
<accession>A0A2I0WN05</accession>
<evidence type="ECO:0000259" key="1">
    <source>
        <dbReference type="PROSITE" id="PS50013"/>
    </source>
</evidence>
<dbReference type="InterPro" id="IPR023780">
    <property type="entry name" value="Chromo_domain"/>
</dbReference>
<dbReference type="Pfam" id="PF00385">
    <property type="entry name" value="Chromo"/>
    <property type="match status" value="1"/>
</dbReference>
<dbReference type="AlphaFoldDB" id="A0A2I0WN05"/>
<reference evidence="2 3" key="2">
    <citation type="journal article" date="2017" name="Nature">
        <title>The Apostasia genome and the evolution of orchids.</title>
        <authorList>
            <person name="Zhang G.Q."/>
            <person name="Liu K.W."/>
            <person name="Li Z."/>
            <person name="Lohaus R."/>
            <person name="Hsiao Y.Y."/>
            <person name="Niu S.C."/>
            <person name="Wang J.Y."/>
            <person name="Lin Y.C."/>
            <person name="Xu Q."/>
            <person name="Chen L.J."/>
            <person name="Yoshida K."/>
            <person name="Fujiwara S."/>
            <person name="Wang Z.W."/>
            <person name="Zhang Y.Q."/>
            <person name="Mitsuda N."/>
            <person name="Wang M."/>
            <person name="Liu G.H."/>
            <person name="Pecoraro L."/>
            <person name="Huang H.X."/>
            <person name="Xiao X.J."/>
            <person name="Lin M."/>
            <person name="Wu X.Y."/>
            <person name="Wu W.L."/>
            <person name="Chen Y.Y."/>
            <person name="Chang S.B."/>
            <person name="Sakamoto S."/>
            <person name="Ohme-Takagi M."/>
            <person name="Yagi M."/>
            <person name="Zeng S.J."/>
            <person name="Shen C.Y."/>
            <person name="Yeh C.M."/>
            <person name="Luo Y.B."/>
            <person name="Tsai W.C."/>
            <person name="Van de Peer Y."/>
            <person name="Liu Z.J."/>
        </authorList>
    </citation>
    <scope>NUCLEOTIDE SEQUENCE [LARGE SCALE GENOMIC DNA]</scope>
    <source>
        <tissue evidence="2">The whole plant</tissue>
    </source>
</reference>
<organism evidence="2 3">
    <name type="scientific">Dendrobium catenatum</name>
    <dbReference type="NCBI Taxonomy" id="906689"/>
    <lineage>
        <taxon>Eukaryota</taxon>
        <taxon>Viridiplantae</taxon>
        <taxon>Streptophyta</taxon>
        <taxon>Embryophyta</taxon>
        <taxon>Tracheophyta</taxon>
        <taxon>Spermatophyta</taxon>
        <taxon>Magnoliopsida</taxon>
        <taxon>Liliopsida</taxon>
        <taxon>Asparagales</taxon>
        <taxon>Orchidaceae</taxon>
        <taxon>Epidendroideae</taxon>
        <taxon>Malaxideae</taxon>
        <taxon>Dendrobiinae</taxon>
        <taxon>Dendrobium</taxon>
    </lineage>
</organism>
<proteinExistence type="predicted"/>
<reference evidence="2 3" key="1">
    <citation type="journal article" date="2016" name="Sci. Rep.">
        <title>The Dendrobium catenatum Lindl. genome sequence provides insights into polysaccharide synthase, floral development and adaptive evolution.</title>
        <authorList>
            <person name="Zhang G.Q."/>
            <person name="Xu Q."/>
            <person name="Bian C."/>
            <person name="Tsai W.C."/>
            <person name="Yeh C.M."/>
            <person name="Liu K.W."/>
            <person name="Yoshida K."/>
            <person name="Zhang L.S."/>
            <person name="Chang S.B."/>
            <person name="Chen F."/>
            <person name="Shi Y."/>
            <person name="Su Y.Y."/>
            <person name="Zhang Y.Q."/>
            <person name="Chen L.J."/>
            <person name="Yin Y."/>
            <person name="Lin M."/>
            <person name="Huang H."/>
            <person name="Deng H."/>
            <person name="Wang Z.W."/>
            <person name="Zhu S.L."/>
            <person name="Zhao X."/>
            <person name="Deng C."/>
            <person name="Niu S.C."/>
            <person name="Huang J."/>
            <person name="Wang M."/>
            <person name="Liu G.H."/>
            <person name="Yang H.J."/>
            <person name="Xiao X.J."/>
            <person name="Hsiao Y.Y."/>
            <person name="Wu W.L."/>
            <person name="Chen Y.Y."/>
            <person name="Mitsuda N."/>
            <person name="Ohme-Takagi M."/>
            <person name="Luo Y.B."/>
            <person name="Van de Peer Y."/>
            <person name="Liu Z.J."/>
        </authorList>
    </citation>
    <scope>NUCLEOTIDE SEQUENCE [LARGE SCALE GENOMIC DNA]</scope>
    <source>
        <tissue evidence="2">The whole plant</tissue>
    </source>
</reference>
<name>A0A2I0WN05_9ASPA</name>
<evidence type="ECO:0000313" key="3">
    <source>
        <dbReference type="Proteomes" id="UP000233837"/>
    </source>
</evidence>
<dbReference type="CDD" id="cd00024">
    <property type="entry name" value="CD_CSD"/>
    <property type="match status" value="1"/>
</dbReference>
<evidence type="ECO:0000313" key="2">
    <source>
        <dbReference type="EMBL" id="PKU77037.1"/>
    </source>
</evidence>
<dbReference type="InterPro" id="IPR016197">
    <property type="entry name" value="Chromo-like_dom_sf"/>
</dbReference>
<feature type="domain" description="Chromo" evidence="1">
    <location>
        <begin position="152"/>
        <end position="193"/>
    </location>
</feature>
<dbReference type="Proteomes" id="UP000233837">
    <property type="component" value="Unassembled WGS sequence"/>
</dbReference>
<dbReference type="Pfam" id="PF24626">
    <property type="entry name" value="SH3_Tf2-1"/>
    <property type="match status" value="1"/>
</dbReference>
<protein>
    <recommendedName>
        <fullName evidence="1">Chromo domain-containing protein</fullName>
    </recommendedName>
</protein>
<dbReference type="SUPFAM" id="SSF54160">
    <property type="entry name" value="Chromo domain-like"/>
    <property type="match status" value="1"/>
</dbReference>
<keyword evidence="3" id="KW-1185">Reference proteome</keyword>